<evidence type="ECO:0000313" key="1">
    <source>
        <dbReference type="EMBL" id="RJX68385.1"/>
    </source>
</evidence>
<dbReference type="Proteomes" id="UP000273252">
    <property type="component" value="Unassembled WGS sequence"/>
</dbReference>
<protein>
    <submittedName>
        <fullName evidence="1">4,5-dioxygenase</fullName>
    </submittedName>
</protein>
<dbReference type="Pfam" id="PF08883">
    <property type="entry name" value="DOPA_dioxygen"/>
    <property type="match status" value="1"/>
</dbReference>
<accession>A0A3A6QMT6</accession>
<sequence length="113" mass="13193">MTYPVNNYQEYHAHIYFDAESQDYAFSLREQVAEKFQLAVGSFNTKLVGPHLMWSFSITFSHQEFDALIEWLESVRKQHSVLVHALTGDDLRDHTDLAYWLGDPVPLKISLFE</sequence>
<dbReference type="AlphaFoldDB" id="A0A3A6QMT6"/>
<dbReference type="InterPro" id="IPR023389">
    <property type="entry name" value="DOPA-like_sf"/>
</dbReference>
<dbReference type="PANTHER" id="PTHR36423">
    <property type="entry name" value="AFR070WP"/>
    <property type="match status" value="1"/>
</dbReference>
<proteinExistence type="predicted"/>
<organism evidence="1 2">
    <name type="scientific">Vibrio sinensis</name>
    <dbReference type="NCBI Taxonomy" id="2302434"/>
    <lineage>
        <taxon>Bacteria</taxon>
        <taxon>Pseudomonadati</taxon>
        <taxon>Pseudomonadota</taxon>
        <taxon>Gammaproteobacteria</taxon>
        <taxon>Vibrionales</taxon>
        <taxon>Vibrionaceae</taxon>
        <taxon>Vibrio</taxon>
    </lineage>
</organism>
<dbReference type="OrthoDB" id="572228at2"/>
<dbReference type="GO" id="GO:0051213">
    <property type="term" value="F:dioxygenase activity"/>
    <property type="evidence" value="ECO:0007669"/>
    <property type="project" value="UniProtKB-KW"/>
</dbReference>
<dbReference type="EMBL" id="QVMU01000021">
    <property type="protein sequence ID" value="RJX68385.1"/>
    <property type="molecule type" value="Genomic_DNA"/>
</dbReference>
<keyword evidence="2" id="KW-1185">Reference proteome</keyword>
<dbReference type="PIRSF" id="PIRSF028139">
    <property type="entry name" value="DOPA-diox_rel_Mll2280"/>
    <property type="match status" value="1"/>
</dbReference>
<dbReference type="RefSeq" id="WP_120034009.1">
    <property type="nucleotide sequence ID" value="NZ_QVMU01000021.1"/>
</dbReference>
<name>A0A3A6QMT6_9VIBR</name>
<reference evidence="1 2" key="1">
    <citation type="submission" date="2018-08" db="EMBL/GenBank/DDBJ databases">
        <title>Vibrio isolated from the Eastern China Marginal Seas.</title>
        <authorList>
            <person name="Li Y."/>
        </authorList>
    </citation>
    <scope>NUCLEOTIDE SEQUENCE [LARGE SCALE GENOMIC DNA]</scope>
    <source>
        <strain evidence="1 2">BEI233</strain>
    </source>
</reference>
<dbReference type="SUPFAM" id="SSF143410">
    <property type="entry name" value="DOPA-like"/>
    <property type="match status" value="1"/>
</dbReference>
<dbReference type="PANTHER" id="PTHR36423:SF2">
    <property type="entry name" value="AFR070WP"/>
    <property type="match status" value="1"/>
</dbReference>
<comment type="caution">
    <text evidence="1">The sequence shown here is derived from an EMBL/GenBank/DDBJ whole genome shotgun (WGS) entry which is preliminary data.</text>
</comment>
<dbReference type="InterPro" id="IPR014980">
    <property type="entry name" value="DOPA_dioxygen"/>
</dbReference>
<gene>
    <name evidence="1" type="ORF">DZ860_17840</name>
</gene>
<keyword evidence="1" id="KW-0560">Oxidoreductase</keyword>
<evidence type="ECO:0000313" key="2">
    <source>
        <dbReference type="Proteomes" id="UP000273252"/>
    </source>
</evidence>
<dbReference type="Gene3D" id="3.30.70.1240">
    <property type="entry name" value="DOPA-like domains"/>
    <property type="match status" value="1"/>
</dbReference>
<keyword evidence="1" id="KW-0223">Dioxygenase</keyword>